<evidence type="ECO:0000256" key="12">
    <source>
        <dbReference type="ARBA" id="ARBA00024631"/>
    </source>
</evidence>
<dbReference type="GO" id="GO:0005789">
    <property type="term" value="C:endoplasmic reticulum membrane"/>
    <property type="evidence" value="ECO:0007669"/>
    <property type="project" value="UniProtKB-SubCell"/>
</dbReference>
<dbReference type="GO" id="GO:0032266">
    <property type="term" value="F:phosphatidylinositol-3-phosphate binding"/>
    <property type="evidence" value="ECO:0007669"/>
    <property type="project" value="TreeGrafter"/>
</dbReference>
<evidence type="ECO:0000256" key="5">
    <source>
        <dbReference type="ARBA" id="ARBA00022448"/>
    </source>
</evidence>
<feature type="compositionally biased region" description="Low complexity" evidence="13">
    <location>
        <begin position="186"/>
        <end position="198"/>
    </location>
</feature>
<comment type="catalytic activity">
    <reaction evidence="11">
        <text>a 1,2-diacyl-sn-glycero-3-phosphoethanolamine(in) = a 1,2-diacyl-sn-glycero-3-phosphoethanolamine(out)</text>
        <dbReference type="Rhea" id="RHEA:38895"/>
        <dbReference type="ChEBI" id="CHEBI:64612"/>
    </reaction>
</comment>
<dbReference type="GO" id="GO:0061908">
    <property type="term" value="C:phagophore"/>
    <property type="evidence" value="ECO:0007669"/>
    <property type="project" value="TreeGrafter"/>
</dbReference>
<dbReference type="OrthoDB" id="18982at2759"/>
<dbReference type="GO" id="GO:0061709">
    <property type="term" value="P:reticulophagy"/>
    <property type="evidence" value="ECO:0007669"/>
    <property type="project" value="TreeGrafter"/>
</dbReference>
<dbReference type="GO" id="GO:0061723">
    <property type="term" value="P:glycophagy"/>
    <property type="evidence" value="ECO:0007669"/>
    <property type="project" value="TreeGrafter"/>
</dbReference>
<feature type="region of interest" description="Disordered" evidence="13">
    <location>
        <begin position="1546"/>
        <end position="1578"/>
    </location>
</feature>
<evidence type="ECO:0000256" key="7">
    <source>
        <dbReference type="ARBA" id="ARBA00023006"/>
    </source>
</evidence>
<evidence type="ECO:0000256" key="4">
    <source>
        <dbReference type="ARBA" id="ARBA00018070"/>
    </source>
</evidence>
<feature type="region of interest" description="Disordered" evidence="13">
    <location>
        <begin position="169"/>
        <end position="198"/>
    </location>
</feature>
<evidence type="ECO:0000256" key="3">
    <source>
        <dbReference type="ARBA" id="ARBA00009714"/>
    </source>
</evidence>
<dbReference type="GO" id="GO:0000422">
    <property type="term" value="P:autophagy of mitochondrion"/>
    <property type="evidence" value="ECO:0007669"/>
    <property type="project" value="TreeGrafter"/>
</dbReference>
<dbReference type="PANTHER" id="PTHR13190:SF1">
    <property type="entry name" value="AUTOPHAGY-RELATED 2, ISOFORM A"/>
    <property type="match status" value="1"/>
</dbReference>
<dbReference type="GO" id="GO:0000045">
    <property type="term" value="P:autophagosome assembly"/>
    <property type="evidence" value="ECO:0007669"/>
    <property type="project" value="TreeGrafter"/>
</dbReference>
<keyword evidence="15" id="KW-1185">Reference proteome</keyword>
<feature type="compositionally biased region" description="Polar residues" evidence="13">
    <location>
        <begin position="1549"/>
        <end position="1569"/>
    </location>
</feature>
<dbReference type="InterPro" id="IPR026849">
    <property type="entry name" value="ATG2"/>
</dbReference>
<name>A0A0G2GXT4_PHACM</name>
<comment type="similarity">
    <text evidence="3">Belongs to the ATG2 family.</text>
</comment>
<feature type="compositionally biased region" description="Polar residues" evidence="13">
    <location>
        <begin position="468"/>
        <end position="478"/>
    </location>
</feature>
<evidence type="ECO:0000313" key="14">
    <source>
        <dbReference type="EMBL" id="KKY27978.1"/>
    </source>
</evidence>
<feature type="region of interest" description="Disordered" evidence="13">
    <location>
        <begin position="1381"/>
        <end position="1407"/>
    </location>
</feature>
<keyword evidence="9" id="KW-0472">Membrane</keyword>
<evidence type="ECO:0000256" key="11">
    <source>
        <dbReference type="ARBA" id="ARBA00024615"/>
    </source>
</evidence>
<dbReference type="GO" id="GO:0034727">
    <property type="term" value="P:piecemeal microautophagy of the nucleus"/>
    <property type="evidence" value="ECO:0007669"/>
    <property type="project" value="TreeGrafter"/>
</dbReference>
<gene>
    <name evidence="14" type="ORF">UCRPC4_g00713</name>
</gene>
<protein>
    <recommendedName>
        <fullName evidence="4">Autophagy-related protein 2</fullName>
    </recommendedName>
</protein>
<evidence type="ECO:0000256" key="8">
    <source>
        <dbReference type="ARBA" id="ARBA00023055"/>
    </source>
</evidence>
<dbReference type="Pfam" id="PF13329">
    <property type="entry name" value="ATG2_CAD"/>
    <property type="match status" value="1"/>
</dbReference>
<comment type="catalytic activity">
    <reaction evidence="12">
        <text>a 1,2-diacyl-sn-glycero-3-phosphocholine(in) = a 1,2-diacyl-sn-glycero-3-phosphocholine(out)</text>
        <dbReference type="Rhea" id="RHEA:38571"/>
        <dbReference type="ChEBI" id="CHEBI:57643"/>
    </reaction>
</comment>
<feature type="compositionally biased region" description="Basic and acidic residues" evidence="13">
    <location>
        <begin position="505"/>
        <end position="530"/>
    </location>
</feature>
<accession>A0A0G2GXT4</accession>
<keyword evidence="7" id="KW-0072">Autophagy</keyword>
<evidence type="ECO:0000313" key="15">
    <source>
        <dbReference type="Proteomes" id="UP000053317"/>
    </source>
</evidence>
<comment type="subcellular location">
    <subcellularLocation>
        <location evidence="1">Endoplasmic reticulum membrane</location>
        <topology evidence="1">Peripheral membrane protein</topology>
    </subcellularLocation>
    <subcellularLocation>
        <location evidence="2">Preautophagosomal structure membrane</location>
        <topology evidence="2">Peripheral membrane protein</topology>
    </subcellularLocation>
</comment>
<feature type="region of interest" description="Disordered" evidence="13">
    <location>
        <begin position="1492"/>
        <end position="1511"/>
    </location>
</feature>
<evidence type="ECO:0000256" key="13">
    <source>
        <dbReference type="SAM" id="MobiDB-lite"/>
    </source>
</evidence>
<dbReference type="GO" id="GO:0034045">
    <property type="term" value="C:phagophore assembly site membrane"/>
    <property type="evidence" value="ECO:0007669"/>
    <property type="project" value="UniProtKB-SubCell"/>
</dbReference>
<keyword evidence="5" id="KW-0813">Transport</keyword>
<keyword evidence="8" id="KW-0445">Lipid transport</keyword>
<feature type="region of interest" description="Disordered" evidence="13">
    <location>
        <begin position="1865"/>
        <end position="1888"/>
    </location>
</feature>
<keyword evidence="6" id="KW-0256">Endoplasmic reticulum</keyword>
<dbReference type="PANTHER" id="PTHR13190">
    <property type="entry name" value="AUTOPHAGY-RELATED 2, ISOFORM A"/>
    <property type="match status" value="1"/>
</dbReference>
<reference evidence="14 15" key="2">
    <citation type="submission" date="2015-05" db="EMBL/GenBank/DDBJ databases">
        <authorList>
            <person name="Morales-Cruz A."/>
            <person name="Amrine K.C."/>
            <person name="Cantu D."/>
        </authorList>
    </citation>
    <scope>NUCLEOTIDE SEQUENCE [LARGE SCALE GENOMIC DNA]</scope>
    <source>
        <strain evidence="14">UCRPC4</strain>
    </source>
</reference>
<evidence type="ECO:0000256" key="1">
    <source>
        <dbReference type="ARBA" id="ARBA00004406"/>
    </source>
</evidence>
<comment type="catalytic activity">
    <reaction evidence="10">
        <text>a 1,2-diacyl-sn-glycero-3-phospho-L-serine(in) = a 1,2-diacyl-sn-glycero-3-phospho-L-serine(out)</text>
        <dbReference type="Rhea" id="RHEA:38663"/>
        <dbReference type="ChEBI" id="CHEBI:57262"/>
    </reaction>
</comment>
<feature type="compositionally biased region" description="Low complexity" evidence="13">
    <location>
        <begin position="305"/>
        <end position="325"/>
    </location>
</feature>
<dbReference type="GO" id="GO:0043495">
    <property type="term" value="F:protein-membrane adaptor activity"/>
    <property type="evidence" value="ECO:0007669"/>
    <property type="project" value="TreeGrafter"/>
</dbReference>
<dbReference type="EMBL" id="LCWF01000018">
    <property type="protein sequence ID" value="KKY27978.1"/>
    <property type="molecule type" value="Genomic_DNA"/>
</dbReference>
<evidence type="ECO:0000256" key="6">
    <source>
        <dbReference type="ARBA" id="ARBA00022824"/>
    </source>
</evidence>
<evidence type="ECO:0000256" key="2">
    <source>
        <dbReference type="ARBA" id="ARBA00004623"/>
    </source>
</evidence>
<evidence type="ECO:0000256" key="10">
    <source>
        <dbReference type="ARBA" id="ARBA00024479"/>
    </source>
</evidence>
<feature type="region of interest" description="Disordered" evidence="13">
    <location>
        <begin position="569"/>
        <end position="602"/>
    </location>
</feature>
<evidence type="ECO:0000256" key="9">
    <source>
        <dbReference type="ARBA" id="ARBA00023136"/>
    </source>
</evidence>
<feature type="region of interest" description="Disordered" evidence="13">
    <location>
        <begin position="101"/>
        <end position="146"/>
    </location>
</feature>
<proteinExistence type="inferred from homology"/>
<dbReference type="GO" id="GO:0006869">
    <property type="term" value="P:lipid transport"/>
    <property type="evidence" value="ECO:0007669"/>
    <property type="project" value="UniProtKB-KW"/>
</dbReference>
<organism evidence="14 15">
    <name type="scientific">Phaeomoniella chlamydospora</name>
    <name type="common">Phaeoacremonium chlamydosporum</name>
    <dbReference type="NCBI Taxonomy" id="158046"/>
    <lineage>
        <taxon>Eukaryota</taxon>
        <taxon>Fungi</taxon>
        <taxon>Dikarya</taxon>
        <taxon>Ascomycota</taxon>
        <taxon>Pezizomycotina</taxon>
        <taxon>Eurotiomycetes</taxon>
        <taxon>Chaetothyriomycetidae</taxon>
        <taxon>Phaeomoniellales</taxon>
        <taxon>Phaeomoniellaceae</taxon>
        <taxon>Phaeomoniella</taxon>
    </lineage>
</organism>
<comment type="caution">
    <text evidence="14">The sequence shown here is derived from an EMBL/GenBank/DDBJ whole genome shotgun (WGS) entry which is preliminary data.</text>
</comment>
<dbReference type="Proteomes" id="UP000053317">
    <property type="component" value="Unassembled WGS sequence"/>
</dbReference>
<feature type="region of interest" description="Disordered" evidence="13">
    <location>
        <begin position="468"/>
        <end position="535"/>
    </location>
</feature>
<feature type="region of interest" description="Disordered" evidence="13">
    <location>
        <begin position="293"/>
        <end position="379"/>
    </location>
</feature>
<reference evidence="14 15" key="1">
    <citation type="submission" date="2015-05" db="EMBL/GenBank/DDBJ databases">
        <title>Distinctive expansion of gene families associated with plant cell wall degradation and secondary metabolism in the genomes of grapevine trunk pathogens.</title>
        <authorList>
            <person name="Lawrence D.P."/>
            <person name="Travadon R."/>
            <person name="Rolshausen P.E."/>
            <person name="Baumgartner K."/>
        </authorList>
    </citation>
    <scope>NUCLEOTIDE SEQUENCE [LARGE SCALE GENOMIC DNA]</scope>
    <source>
        <strain evidence="14">UCRPC4</strain>
    </source>
</reference>
<sequence length="2015" mass="219619">MTRFIPAFLQRRLLRFIVSKIDLIDADAFDLDSLDLTWGVWELKDVPLRIDKIRDRIPLPPGIELDQAHVRQIKIILPGDIYFANLAIEVSGVEIQIAIHEPAKDEHHGSSQAPTSETGIDRGGRGNTRGYGTSPRSQDAHGRFDGLLPTSEDIAQSFLQAEPDKEIQELETAVASQSQELHRSSAFESEGSSSGELGVGAAASLPTFMTDMVKGLLDRFQLHVTNIYFKIVFNWPKRNPVGQEENSSTDPVQLIVQIAEVRLGAVDSTLGPEEPRFGKRRFTLRDAKVRLAGEPEGSFRTSTASGLSSPIPSRSSAFHSSGASDARSDASDWSHSPKVSRATPWEPSNTQDHLRLASSLSQSVGEHGSQPGSDDDSDNVASILAERGKIRRQSGASKSSLLGSEYFTRSTFQDDDPDELSESKLFTHDEAESMYLSAMSSNTPTAGPSLAIPGAWSVYEPPAQTIETKNQPPLSSDLQPIGEEGPPATAPLESSSEIPVMYSEVRSEEPSDDGRNTPKPEVSLGHEEKSSLPCNQPMFLNTTIVRDIVVLNGFSCWLPSLFDRPLAPDDPISATSEGDSSRGPSVRFSAPAPESPLDASYTSNTASIYHTPQPATANAEQASIEVEVSSIRVDIDMHVAKLMLSILQTLSPTSKSPESPAANKDRTSFPPMRVVVPILEVNFLEQVPGSAVTGGVQSETLPLNNERDLLLGVIVKDISFYTTSKNQQTESRLKVAHFEIVHGNGTIMSFEEHTVSPNTRTVAITSNPVISVIIVSTNSLMHVDIKTSPVRFIVDIRAIEDVFNRAGGLSSLLEIGGSIASMSTVKGGLPKAKPPANKLARGVLFQPNVSPKAQSKGPAMKVNAKIARAALDLVGSECTLKLSTSSLKMVQRAEGIGLQVDNVELSGPFSNTIIDSSPLKIHLSNIRLEYLDAPKEIDIDRLLRLITPSKDKYDEDDDIMLDTLMRQRMKGAVLRLTLGSVKASVERLGEMKRLERLSADLSRLSGVTKYLPEDDRPGILILLLVRDASLEARVNDKVGTLKGSFTSIEVAYINLPSLIALQVTSLSATRNGDEELIIPAVASFRDDLPMIMCRFIPGEMEPTVKMKFSNTLVEYRVPTLVALLGLGEDVTEEDLAIGLAASFADLRAMDLRQTPGISSPSLSSDSGVPEPELKGIRIDIGMRDLVVGLNPESSSSKVLICLTTARVRAEAPKEANITVNFSVKKASLLVIDNIQTLDAPVAARDACGSFISAGYVAVGDISSASAKVKTSRNPESKQSSVDIELRDDLFILETCADSTQTLIGLLDGLKPPAPVSKIAKYRTEIVPLQDMLASFSGDAFVSEQGPQAGLRTEPEIDTTQSFEEGANEDLEYVSEFYEEPPIDESRGSLAESSGYHGLHGGDDLEPSPEEMVASALNFQDDYFARNSQVGGSNHNRGIHDPVESRHQRYEEFPVKVRIRDVHFIWNLYDGYDWQRTRDTISQAVMDMEVKAATRRGRPSSGLSPESEDEEEPVIEDFLFNSIYIGIPARHDPNELASQINKGINDDVSETGSYATSTTMTNSPSRQNQPGRPRPKRLKLARSKHHKMTFEISGLSADVLVFPPNSGETQSSIDVRVKDLTIFDHVPTSTWLKFATYMQDAGERETGASMIHLEILNVKPVPDLAATEMILKVTILPLRLHVDQDALDFMTRFFEFKDERASASTTPSNPPFLQRAEINPVHIKLDFKPKRVDYGGLRSGRTTEFMNFFILDEADMVLRRVILYGVSGFDRLGIMLNNIWTPDVKRNQLPGVLAGLAPIRSIVNVGGGVKDLVVLPVREYRKDGRLVRSIQKGAVSFAKTTTSELVKLGAKLALGTQTVLQNTETLLGQSEQPSSRQPPPDILGSDDEDQPNIKKQISLYADQPIGVVQGLRGAYASLERDLLLARDAIVAVPGEVMESGSAGGAARAVLKKAPTVILRPAIGASKAVGQTLLGAGNTLDRENYRRAEEVRLPSLLSFHTYDSTSSFPIPQFLTQH</sequence>